<proteinExistence type="predicted"/>
<dbReference type="Proteomes" id="UP000050761">
    <property type="component" value="Unassembled WGS sequence"/>
</dbReference>
<dbReference type="GO" id="GO:0005815">
    <property type="term" value="C:microtubule organizing center"/>
    <property type="evidence" value="ECO:0007669"/>
    <property type="project" value="TreeGrafter"/>
</dbReference>
<dbReference type="SUPFAM" id="SSF52540">
    <property type="entry name" value="P-loop containing nucleoside triphosphate hydrolases"/>
    <property type="match status" value="1"/>
</dbReference>
<dbReference type="GO" id="GO:0000723">
    <property type="term" value="P:telomere maintenance"/>
    <property type="evidence" value="ECO:0007669"/>
    <property type="project" value="TreeGrafter"/>
</dbReference>
<dbReference type="OrthoDB" id="336321at2759"/>
<evidence type="ECO:0000313" key="5">
    <source>
        <dbReference type="Proteomes" id="UP000050761"/>
    </source>
</evidence>
<dbReference type="GO" id="GO:0005657">
    <property type="term" value="C:replication fork"/>
    <property type="evidence" value="ECO:0007669"/>
    <property type="project" value="TreeGrafter"/>
</dbReference>
<keyword evidence="5" id="KW-1185">Reference proteome</keyword>
<feature type="domain" description="Rad51-like C-terminal" evidence="3">
    <location>
        <begin position="16"/>
        <end position="86"/>
    </location>
</feature>
<dbReference type="GO" id="GO:0007131">
    <property type="term" value="P:reciprocal meiotic recombination"/>
    <property type="evidence" value="ECO:0007669"/>
    <property type="project" value="TreeGrafter"/>
</dbReference>
<dbReference type="EMBL" id="UZAH01026150">
    <property type="protein sequence ID" value="VDO76363.1"/>
    <property type="molecule type" value="Genomic_DNA"/>
</dbReference>
<evidence type="ECO:0000313" key="4">
    <source>
        <dbReference type="EMBL" id="VDO76363.1"/>
    </source>
</evidence>
<dbReference type="InterPro" id="IPR051988">
    <property type="entry name" value="HRR_RAD51_Paralog"/>
</dbReference>
<dbReference type="Gene3D" id="3.40.50.300">
    <property type="entry name" value="P-loop containing nucleotide triphosphate hydrolases"/>
    <property type="match status" value="1"/>
</dbReference>
<dbReference type="AlphaFoldDB" id="A0A3P7ZEW4"/>
<dbReference type="GO" id="GO:0033063">
    <property type="term" value="C:Rad51B-Rad51C-Rad51D-XRCC2 complex"/>
    <property type="evidence" value="ECO:0007669"/>
    <property type="project" value="TreeGrafter"/>
</dbReference>
<dbReference type="PANTHER" id="PTHR46457">
    <property type="entry name" value="DNA REPAIR PROTEIN RAD51 HOMOLOG 4"/>
    <property type="match status" value="1"/>
</dbReference>
<gene>
    <name evidence="4" type="ORF">HPBE_LOCUS8440</name>
</gene>
<dbReference type="GO" id="GO:0042148">
    <property type="term" value="P:DNA strand invasion"/>
    <property type="evidence" value="ECO:0007669"/>
    <property type="project" value="TreeGrafter"/>
</dbReference>
<evidence type="ECO:0000256" key="2">
    <source>
        <dbReference type="ARBA" id="ARBA00023242"/>
    </source>
</evidence>
<reference evidence="4 5" key="1">
    <citation type="submission" date="2018-11" db="EMBL/GenBank/DDBJ databases">
        <authorList>
            <consortium name="Pathogen Informatics"/>
        </authorList>
    </citation>
    <scope>NUCLEOTIDE SEQUENCE [LARGE SCALE GENOMIC DNA]</scope>
</reference>
<name>A0A3P7ZEW4_HELPZ</name>
<comment type="subcellular location">
    <subcellularLocation>
        <location evidence="1">Nucleus</location>
    </subcellularLocation>
</comment>
<organism evidence="4">
    <name type="scientific">Heligmosomoides polygyrus</name>
    <name type="common">Parasitic roundworm</name>
    <dbReference type="NCBI Taxonomy" id="6339"/>
    <lineage>
        <taxon>Eukaryota</taxon>
        <taxon>Metazoa</taxon>
        <taxon>Ecdysozoa</taxon>
        <taxon>Nematoda</taxon>
        <taxon>Chromadorea</taxon>
        <taxon>Rhabditida</taxon>
        <taxon>Rhabditina</taxon>
        <taxon>Rhabditomorpha</taxon>
        <taxon>Strongyloidea</taxon>
        <taxon>Heligmosomidae</taxon>
        <taxon>Heligmosomoides</taxon>
    </lineage>
</organism>
<dbReference type="Pfam" id="PF08423">
    <property type="entry name" value="Rad51"/>
    <property type="match status" value="1"/>
</dbReference>
<reference evidence="6" key="2">
    <citation type="submission" date="2019-09" db="UniProtKB">
        <authorList>
            <consortium name="WormBaseParasite"/>
        </authorList>
    </citation>
    <scope>IDENTIFICATION</scope>
</reference>
<dbReference type="GO" id="GO:0003697">
    <property type="term" value="F:single-stranded DNA binding"/>
    <property type="evidence" value="ECO:0007669"/>
    <property type="project" value="TreeGrafter"/>
</dbReference>
<dbReference type="GO" id="GO:0000724">
    <property type="term" value="P:double-strand break repair via homologous recombination"/>
    <property type="evidence" value="ECO:0007669"/>
    <property type="project" value="TreeGrafter"/>
</dbReference>
<dbReference type="PANTHER" id="PTHR46457:SF1">
    <property type="entry name" value="DNA REPAIR PROTEIN RAD51 HOMOLOG 4"/>
    <property type="match status" value="1"/>
</dbReference>
<dbReference type="InterPro" id="IPR027417">
    <property type="entry name" value="P-loop_NTPase"/>
</dbReference>
<sequence length="231" mass="25600">MSETAIDTLVGLGLSLALRTGSPGVDTVLQNELLYGDVSEIIGDSGAGKTQLCYDLVAHTLVHTKFNVVWLDSSGSFLAHRLVQVLKGKLAENSDDVENMEKDRIRLVIIDEVHEMFDDRLLTNSDGRASVVNSILSRLNVLTDIGVTVVTTSSVFEDEEEKNDVNRAWSQQMKGRILMKNGVVHALNIIFSDEKKFNSDGPGGCHCYWRDLRKDPLVFSRRKFDGGSQMV</sequence>
<dbReference type="GO" id="GO:0000400">
    <property type="term" value="F:four-way junction DNA binding"/>
    <property type="evidence" value="ECO:0007669"/>
    <property type="project" value="TreeGrafter"/>
</dbReference>
<dbReference type="InterPro" id="IPR013632">
    <property type="entry name" value="Rad51_C"/>
</dbReference>
<dbReference type="GO" id="GO:0008094">
    <property type="term" value="F:ATP-dependent activity, acting on DNA"/>
    <property type="evidence" value="ECO:0007669"/>
    <property type="project" value="TreeGrafter"/>
</dbReference>
<evidence type="ECO:0000313" key="6">
    <source>
        <dbReference type="WBParaSite" id="HPBE_0000843901-mRNA-1"/>
    </source>
</evidence>
<evidence type="ECO:0000259" key="3">
    <source>
        <dbReference type="Pfam" id="PF08423"/>
    </source>
</evidence>
<dbReference type="WBParaSite" id="HPBE_0000843901-mRNA-1">
    <property type="protein sequence ID" value="HPBE_0000843901-mRNA-1"/>
    <property type="gene ID" value="HPBE_0000843901"/>
</dbReference>
<accession>A0A3P7ZEW4</accession>
<protein>
    <submittedName>
        <fullName evidence="6">Rad51 domain-containing protein</fullName>
    </submittedName>
</protein>
<evidence type="ECO:0000256" key="1">
    <source>
        <dbReference type="ARBA" id="ARBA00004123"/>
    </source>
</evidence>
<keyword evidence="2" id="KW-0539">Nucleus</keyword>